<dbReference type="Gene3D" id="3.40.50.1820">
    <property type="entry name" value="alpha/beta hydrolase"/>
    <property type="match status" value="1"/>
</dbReference>
<dbReference type="EMBL" id="CP001802">
    <property type="protein sequence ID" value="ACY23725.1"/>
    <property type="molecule type" value="Genomic_DNA"/>
</dbReference>
<dbReference type="InterPro" id="IPR029058">
    <property type="entry name" value="AB_hydrolase_fold"/>
</dbReference>
<dbReference type="PANTHER" id="PTHR11559">
    <property type="entry name" value="CARBOXYLESTERASE"/>
    <property type="match status" value="1"/>
</dbReference>
<feature type="domain" description="Carboxylesterase type B" evidence="3">
    <location>
        <begin position="49"/>
        <end position="545"/>
    </location>
</feature>
<protein>
    <submittedName>
        <fullName evidence="4">Carboxylesterase type B</fullName>
    </submittedName>
</protein>
<organism evidence="4 5">
    <name type="scientific">Gordonia bronchialis (strain ATCC 25592 / DSM 43247 / BCRC 13721 / JCM 3198 / KCTC 3076 / NBRC 16047 / NCTC 10667)</name>
    <name type="common">Rhodococcus bronchialis</name>
    <dbReference type="NCBI Taxonomy" id="526226"/>
    <lineage>
        <taxon>Bacteria</taxon>
        <taxon>Bacillati</taxon>
        <taxon>Actinomycetota</taxon>
        <taxon>Actinomycetes</taxon>
        <taxon>Mycobacteriales</taxon>
        <taxon>Gordoniaceae</taxon>
        <taxon>Gordonia</taxon>
    </lineage>
</organism>
<feature type="chain" id="PRO_5003009829" evidence="2">
    <location>
        <begin position="29"/>
        <end position="550"/>
    </location>
</feature>
<feature type="signal peptide" evidence="2">
    <location>
        <begin position="1"/>
        <end position="28"/>
    </location>
</feature>
<dbReference type="RefSeq" id="WP_012836209.1">
    <property type="nucleotide sequence ID" value="NC_013441.1"/>
</dbReference>
<feature type="compositionally biased region" description="Low complexity" evidence="1">
    <location>
        <begin position="33"/>
        <end position="45"/>
    </location>
</feature>
<reference evidence="4 5" key="2">
    <citation type="journal article" date="2010" name="Stand. Genomic Sci.">
        <title>Complete genome sequence of Gordonia bronchialis type strain (3410).</title>
        <authorList>
            <person name="Ivanova N."/>
            <person name="Sikorski J."/>
            <person name="Jando M."/>
            <person name="Lapidus A."/>
            <person name="Nolan M."/>
            <person name="Lucas S."/>
            <person name="Del Rio T.G."/>
            <person name="Tice H."/>
            <person name="Copeland A."/>
            <person name="Cheng J.F."/>
            <person name="Chen F."/>
            <person name="Bruce D."/>
            <person name="Goodwin L."/>
            <person name="Pitluck S."/>
            <person name="Mavromatis K."/>
            <person name="Ovchinnikova G."/>
            <person name="Pati A."/>
            <person name="Chen A."/>
            <person name="Palaniappan K."/>
            <person name="Land M."/>
            <person name="Hauser L."/>
            <person name="Chang Y.J."/>
            <person name="Jeffries C.D."/>
            <person name="Chain P."/>
            <person name="Saunders E."/>
            <person name="Han C."/>
            <person name="Detter J.C."/>
            <person name="Brettin T."/>
            <person name="Rohde M."/>
            <person name="Goker M."/>
            <person name="Bristow J."/>
            <person name="Eisen J.A."/>
            <person name="Markowitz V."/>
            <person name="Hugenholtz P."/>
            <person name="Klenk H.P."/>
            <person name="Kyrpides N.C."/>
        </authorList>
    </citation>
    <scope>NUCLEOTIDE SEQUENCE [LARGE SCALE GENOMIC DNA]</scope>
    <source>
        <strain evidence="5">ATCC 25592 / DSM 43247 / BCRC 13721 / JCM 3198 / KCTC 3076 / NBRC 16047 / NCTC 10667</strain>
    </source>
</reference>
<feature type="region of interest" description="Disordered" evidence="1">
    <location>
        <begin position="33"/>
        <end position="62"/>
    </location>
</feature>
<gene>
    <name evidence="4" type="ordered locus">Gbro_4595</name>
</gene>
<dbReference type="HOGENOM" id="CLU_006586_13_0_11"/>
<dbReference type="InterPro" id="IPR002018">
    <property type="entry name" value="CarbesteraseB"/>
</dbReference>
<proteinExistence type="predicted"/>
<dbReference type="SUPFAM" id="SSF53474">
    <property type="entry name" value="alpha/beta-Hydrolases"/>
    <property type="match status" value="1"/>
</dbReference>
<reference evidence="5" key="1">
    <citation type="submission" date="2009-10" db="EMBL/GenBank/DDBJ databases">
        <title>The complete chromosome of Gordonia bronchialis DSM 43247.</title>
        <authorList>
            <consortium name="US DOE Joint Genome Institute (JGI-PGF)"/>
            <person name="Lucas S."/>
            <person name="Copeland A."/>
            <person name="Lapidus A."/>
            <person name="Glavina del Rio T."/>
            <person name="Dalin E."/>
            <person name="Tice H."/>
            <person name="Bruce D."/>
            <person name="Goodwin L."/>
            <person name="Pitluck S."/>
            <person name="Kyrpides N."/>
            <person name="Mavromatis K."/>
            <person name="Ivanova N."/>
            <person name="Ovchinnikova G."/>
            <person name="Saunders E."/>
            <person name="Brettin T."/>
            <person name="Detter J.C."/>
            <person name="Han C."/>
            <person name="Larimer F."/>
            <person name="Land M."/>
            <person name="Hauser L."/>
            <person name="Markowitz V."/>
            <person name="Cheng J.-F."/>
            <person name="Hugenholtz P."/>
            <person name="Woyke T."/>
            <person name="Wu D."/>
            <person name="Jando M."/>
            <person name="Schneider S."/>
            <person name="Goeker M."/>
            <person name="Klenk H.-P."/>
            <person name="Eisen J.A."/>
        </authorList>
    </citation>
    <scope>NUCLEOTIDE SEQUENCE [LARGE SCALE GENOMIC DNA]</scope>
    <source>
        <strain evidence="5">ATCC 25592 / DSM 43247 / BCRC 13721 / JCM 3198 / KCTC 3076 / NBRC 16047 / NCTC 10667</strain>
    </source>
</reference>
<evidence type="ECO:0000256" key="1">
    <source>
        <dbReference type="SAM" id="MobiDB-lite"/>
    </source>
</evidence>
<sequence>MTGGSPVTRAAGAVVVVLVLALAGCAGGATTDDGAGSATGSDAGAPAPLTVDTSSGTLHGLATPRSRQFLGVRYAAALTQRWTLPQPPAKADGVVDATRSARPCAQAGVAPGADATASTTEDCLFADITTPRHIRPGAKLPVMVWSHGGGYTSGSAAVYDAQRLASDGNVIVVTVNKRLGVFGYLGLPGLAGGGDFGLADVVAALKWSKVNAAAFGGDPDNITLFGESDGAMSSSALLTSPQAGDLFDKLALSSGGTCQLNWPRNGLFVGMPPTTPYASRDASDDLGMSEARKIGCAGSPPAVLDCLRRAPVSKLMTIFPVFSDVLAYGTPLLPDDPAAALRAGNVAHVPVLSGSNQNEQNAFVGGALKANPNLITAQTYPTLVREAYGAAAPRVLDRYPPTAFASPALAFATMITDSSWACPTVAGNAALVRHGNPVYGYEFADPNAPDVNGAGSRSVPQGAAHATDLPYLFDLGGKSLLHNADQRRLAATMISYWTSFARDGKPTAPGAPRWQRLTGPDGPTLQLGPTIKPVDVGAEHHCDFWAGIST</sequence>
<dbReference type="STRING" id="526226.Gbro_4595"/>
<keyword evidence="2" id="KW-0732">Signal</keyword>
<dbReference type="KEGG" id="gbr:Gbro_4595"/>
<dbReference type="Proteomes" id="UP000001219">
    <property type="component" value="Chromosome"/>
</dbReference>
<accession>D0L7D6</accession>
<dbReference type="Pfam" id="PF00135">
    <property type="entry name" value="COesterase"/>
    <property type="match status" value="1"/>
</dbReference>
<evidence type="ECO:0000259" key="3">
    <source>
        <dbReference type="Pfam" id="PF00135"/>
    </source>
</evidence>
<keyword evidence="5" id="KW-1185">Reference proteome</keyword>
<dbReference type="eggNOG" id="COG2272">
    <property type="taxonomic scope" value="Bacteria"/>
</dbReference>
<dbReference type="ESTHER" id="gorb4-d0l7d6">
    <property type="family name" value="Carb_B_Bacteria"/>
</dbReference>
<evidence type="ECO:0000313" key="5">
    <source>
        <dbReference type="Proteomes" id="UP000001219"/>
    </source>
</evidence>
<feature type="region of interest" description="Disordered" evidence="1">
    <location>
        <begin position="506"/>
        <end position="526"/>
    </location>
</feature>
<dbReference type="AlphaFoldDB" id="D0L7D6"/>
<evidence type="ECO:0000256" key="2">
    <source>
        <dbReference type="SAM" id="SignalP"/>
    </source>
</evidence>
<evidence type="ECO:0000313" key="4">
    <source>
        <dbReference type="EMBL" id="ACY23725.1"/>
    </source>
</evidence>
<dbReference type="InterPro" id="IPR050309">
    <property type="entry name" value="Type-B_Carboxylest/Lipase"/>
</dbReference>
<name>D0L7D6_GORB4</name>